<accession>A0A673G370</accession>
<proteinExistence type="predicted"/>
<dbReference type="AlphaFoldDB" id="A0A673G370"/>
<dbReference type="Ensembl" id="ENSSRHT00000006752.1">
    <property type="protein sequence ID" value="ENSSRHP00000006529.1"/>
    <property type="gene ID" value="ENSSRHG00000003959.1"/>
</dbReference>
<protein>
    <submittedName>
        <fullName evidence="2">Potassium channel tetramerization domain containing 14</fullName>
    </submittedName>
</protein>
<dbReference type="InterPro" id="IPR011333">
    <property type="entry name" value="SKP1/BTB/POZ_sf"/>
</dbReference>
<evidence type="ECO:0000313" key="3">
    <source>
        <dbReference type="Proteomes" id="UP000472270"/>
    </source>
</evidence>
<evidence type="ECO:0000313" key="2">
    <source>
        <dbReference type="Ensembl" id="ENSSRHP00000006529.1"/>
    </source>
</evidence>
<keyword evidence="3" id="KW-1185">Reference proteome</keyword>
<reference evidence="2" key="1">
    <citation type="submission" date="2025-08" db="UniProtKB">
        <authorList>
            <consortium name="Ensembl"/>
        </authorList>
    </citation>
    <scope>IDENTIFICATION</scope>
</reference>
<dbReference type="PANTHER" id="PTHR14499">
    <property type="entry name" value="POTASSIUM CHANNEL TETRAMERIZATION DOMAIN-CONTAINING"/>
    <property type="match status" value="1"/>
</dbReference>
<name>A0A673G370_9TELE</name>
<feature type="domain" description="Potassium channel tetramerisation-type BTB" evidence="1">
    <location>
        <begin position="17"/>
        <end position="90"/>
    </location>
</feature>
<dbReference type="InterPro" id="IPR003131">
    <property type="entry name" value="T1-type_BTB"/>
</dbReference>
<sequence length="139" mass="15978">MYIKAICFLSPQKSQVVQLNIGGHVFSTTLGTIHLFNGSTKRMDSEGRHFVDRDGTYFGCILEYLRMERLPTEHLQEVHKKALYYDIKPLVKAIEETPQFFGETVGRQPFLARVPNYRENLEVIVCQSCIMVFLSVSIC</sequence>
<dbReference type="Proteomes" id="UP000472270">
    <property type="component" value="Unassembled WGS sequence"/>
</dbReference>
<reference evidence="2" key="2">
    <citation type="submission" date="2025-09" db="UniProtKB">
        <authorList>
            <consortium name="Ensembl"/>
        </authorList>
    </citation>
    <scope>IDENTIFICATION</scope>
</reference>
<dbReference type="GO" id="GO:0051260">
    <property type="term" value="P:protein homooligomerization"/>
    <property type="evidence" value="ECO:0007669"/>
    <property type="project" value="InterPro"/>
</dbReference>
<organism evidence="2 3">
    <name type="scientific">Sinocyclocheilus rhinocerous</name>
    <dbReference type="NCBI Taxonomy" id="307959"/>
    <lineage>
        <taxon>Eukaryota</taxon>
        <taxon>Metazoa</taxon>
        <taxon>Chordata</taxon>
        <taxon>Craniata</taxon>
        <taxon>Vertebrata</taxon>
        <taxon>Euteleostomi</taxon>
        <taxon>Actinopterygii</taxon>
        <taxon>Neopterygii</taxon>
        <taxon>Teleostei</taxon>
        <taxon>Ostariophysi</taxon>
        <taxon>Cypriniformes</taxon>
        <taxon>Cyprinidae</taxon>
        <taxon>Cyprininae</taxon>
        <taxon>Sinocyclocheilus</taxon>
    </lineage>
</organism>
<evidence type="ECO:0000259" key="1">
    <source>
        <dbReference type="Pfam" id="PF02214"/>
    </source>
</evidence>
<dbReference type="Pfam" id="PF02214">
    <property type="entry name" value="BTB_2"/>
    <property type="match status" value="1"/>
</dbReference>
<dbReference type="SUPFAM" id="SSF54695">
    <property type="entry name" value="POZ domain"/>
    <property type="match status" value="1"/>
</dbReference>
<dbReference type="Gene3D" id="3.30.710.10">
    <property type="entry name" value="Potassium Channel Kv1.1, Chain A"/>
    <property type="match status" value="1"/>
</dbReference>
<dbReference type="PANTHER" id="PTHR14499:SF3">
    <property type="entry name" value="BTB_POZ DOMAIN-CONTAINING PROTEIN KCTD14"/>
    <property type="match status" value="1"/>
</dbReference>